<dbReference type="Gramene" id="HORVU.MOREX.r3.1HG0094680.1">
    <property type="protein sequence ID" value="HORVU.MOREX.r3.1HG0094680.1"/>
    <property type="gene ID" value="HORVU.MOREX.r3.1HG0094680"/>
</dbReference>
<dbReference type="KEGG" id="hvg:123421889"/>
<name>A0A287Q8X9_HORVV</name>
<reference evidence="2" key="1">
    <citation type="journal article" date="2012" name="Nature">
        <title>A physical, genetic and functional sequence assembly of the barley genome.</title>
        <authorList>
            <consortium name="The International Barley Genome Sequencing Consortium"/>
            <person name="Mayer K.F."/>
            <person name="Waugh R."/>
            <person name="Brown J.W."/>
            <person name="Schulman A."/>
            <person name="Langridge P."/>
            <person name="Platzer M."/>
            <person name="Fincher G.B."/>
            <person name="Muehlbauer G.J."/>
            <person name="Sato K."/>
            <person name="Close T.J."/>
            <person name="Wise R.P."/>
            <person name="Stein N."/>
        </authorList>
    </citation>
    <scope>NUCLEOTIDE SEQUENCE [LARGE SCALE GENOMIC DNA]</scope>
    <source>
        <strain evidence="2">cv. Morex</strain>
    </source>
</reference>
<dbReference type="AlphaFoldDB" id="A0A287Q8X9"/>
<evidence type="ECO:0000313" key="2">
    <source>
        <dbReference type="Proteomes" id="UP000011116"/>
    </source>
</evidence>
<gene>
    <name evidence="1" type="primary">LOC123421917</name>
</gene>
<accession>A0A287Q8X9</accession>
<organism evidence="1 2">
    <name type="scientific">Hordeum vulgare subsp. vulgare</name>
    <name type="common">Domesticated barley</name>
    <dbReference type="NCBI Taxonomy" id="112509"/>
    <lineage>
        <taxon>Eukaryota</taxon>
        <taxon>Viridiplantae</taxon>
        <taxon>Streptophyta</taxon>
        <taxon>Embryophyta</taxon>
        <taxon>Tracheophyta</taxon>
        <taxon>Spermatophyta</taxon>
        <taxon>Magnoliopsida</taxon>
        <taxon>Liliopsida</taxon>
        <taxon>Poales</taxon>
        <taxon>Poaceae</taxon>
        <taxon>BOP clade</taxon>
        <taxon>Pooideae</taxon>
        <taxon>Triticodae</taxon>
        <taxon>Triticeae</taxon>
        <taxon>Hordeinae</taxon>
        <taxon>Hordeum</taxon>
    </lineage>
</organism>
<dbReference type="KEGG" id="hvg:123421873"/>
<dbReference type="EnsemblPlants" id="HORVU.MOREX.r3.1HG0094680.1">
    <property type="protein sequence ID" value="HORVU.MOREX.r3.1HG0094680.1"/>
    <property type="gene ID" value="HORVU.MOREX.r3.1HG0094680"/>
</dbReference>
<dbReference type="RefSeq" id="XP_044963557.1">
    <property type="nucleotide sequence ID" value="XM_045107622.1"/>
</dbReference>
<evidence type="ECO:0000313" key="1">
    <source>
        <dbReference type="EnsemblPlants" id="HORVU.MOREX.r3.1HG0094670.1"/>
    </source>
</evidence>
<proteinExistence type="predicted"/>
<dbReference type="EnsemblPlants" id="HORVU.MOREX.r3.1HG0094690.1">
    <property type="protein sequence ID" value="HORVU.MOREX.r3.1HG0094690.1"/>
    <property type="gene ID" value="HORVU.MOREX.r3.1HG0094690"/>
</dbReference>
<protein>
    <submittedName>
        <fullName evidence="1">Uncharacterized protein</fullName>
    </submittedName>
</protein>
<dbReference type="OrthoDB" id="700217at2759"/>
<dbReference type="EnsemblPlants" id="HORVU.MOREX.r3.1HG0094670.1">
    <property type="protein sequence ID" value="HORVU.MOREX.r3.1HG0094670.1"/>
    <property type="gene ID" value="HORVU.MOREX.r3.1HG0094670"/>
</dbReference>
<dbReference type="Gramene" id="HORVU.MOREX.r3.1HG0094670.1">
    <property type="protein sequence ID" value="HORVU.MOREX.r3.1HG0094670.1"/>
    <property type="gene ID" value="HORVU.MOREX.r3.1HG0094670"/>
</dbReference>
<dbReference type="Proteomes" id="UP000011116">
    <property type="component" value="Chromosome 1H"/>
</dbReference>
<dbReference type="Gramene" id="HORVU.MOREX.r3.1HG0094690.1">
    <property type="protein sequence ID" value="HORVU.MOREX.r3.1HG0094690.1"/>
    <property type="gene ID" value="HORVU.MOREX.r3.1HG0094690"/>
</dbReference>
<reference evidence="1" key="2">
    <citation type="submission" date="2020-10" db="EMBL/GenBank/DDBJ databases">
        <authorList>
            <person name="Scholz U."/>
            <person name="Mascher M."/>
            <person name="Fiebig A."/>
        </authorList>
    </citation>
    <scope>NUCLEOTIDE SEQUENCE [LARGE SCALE GENOMIC DNA]</scope>
    <source>
        <strain evidence="1">cv. Morex</strain>
    </source>
</reference>
<reference evidence="1" key="3">
    <citation type="submission" date="2022-01" db="UniProtKB">
        <authorList>
            <consortium name="EnsemblPlants"/>
        </authorList>
    </citation>
    <scope>IDENTIFICATION</scope>
    <source>
        <strain evidence="1">subsp. vulgare</strain>
    </source>
</reference>
<dbReference type="Gramene" id="HORVU.MOREX.r2.1HG0078050.1">
    <property type="protein sequence ID" value="HORVU.MOREX.r2.1HG0078050.1"/>
    <property type="gene ID" value="HORVU.MOREX.r2.1HG0078050"/>
</dbReference>
<dbReference type="KEGG" id="hvg:123421917"/>
<keyword evidence="2" id="KW-1185">Reference proteome</keyword>
<sequence length="148" mass="16542">MMAAVRCAARRLGGSLLQRVQAEERRRLVPSRVMRSRQLSTEEAREIQQKKEALYDAVSKAELKNKELYDALSKAGLSTDQLHLPVQGIPEQNAYQRILMYARRAQGVVELAAKTTFCVVLTAAVVDVNLNKRALANLKDCSEDNVTN</sequence>
<dbReference type="GeneID" id="123421917"/>
<dbReference type="OMA" id="GYERLKM"/>
<dbReference type="KEGG" id="hvg:123421904"/>